<dbReference type="CDD" id="cd03114">
    <property type="entry name" value="MMAA-like"/>
    <property type="match status" value="1"/>
</dbReference>
<dbReference type="EMBL" id="JQ844215">
    <property type="protein sequence ID" value="AGS52872.1"/>
    <property type="molecule type" value="Genomic_DNA"/>
</dbReference>
<evidence type="ECO:0000313" key="2">
    <source>
        <dbReference type="EMBL" id="AGS52872.1"/>
    </source>
</evidence>
<dbReference type="PANTHER" id="PTHR23408">
    <property type="entry name" value="METHYLMALONYL-COA MUTASE"/>
    <property type="match status" value="1"/>
</dbReference>
<dbReference type="NCBIfam" id="NF006958">
    <property type="entry name" value="PRK09435.1"/>
    <property type="match status" value="1"/>
</dbReference>
<dbReference type="Gene3D" id="1.20.5.170">
    <property type="match status" value="1"/>
</dbReference>
<dbReference type="InterPro" id="IPR027417">
    <property type="entry name" value="P-loop_NTPase"/>
</dbReference>
<dbReference type="AlphaFoldDB" id="A0A806JZX5"/>
<dbReference type="PANTHER" id="PTHR23408:SF3">
    <property type="entry name" value="METHYLMALONIC ACIDURIA TYPE A PROTEIN, MITOCHONDRIAL"/>
    <property type="match status" value="1"/>
</dbReference>
<organism evidence="2">
    <name type="scientific">uncultured bacterium contig00016</name>
    <dbReference type="NCBI Taxonomy" id="1181507"/>
    <lineage>
        <taxon>Bacteria</taxon>
        <taxon>environmental samples</taxon>
    </lineage>
</organism>
<dbReference type="Gene3D" id="3.40.50.300">
    <property type="entry name" value="P-loop containing nucleotide triphosphate hydrolases"/>
    <property type="match status" value="1"/>
</dbReference>
<protein>
    <submittedName>
        <fullName evidence="2">Putative periplasmic protein kinase ArgK and related GTPases of G3E family</fullName>
    </submittedName>
</protein>
<dbReference type="InterPro" id="IPR005129">
    <property type="entry name" value="GTPase_ArgK"/>
</dbReference>
<comment type="similarity">
    <text evidence="1">Belongs to the SIMIBI class G3E GTPase family. ArgK/MeaB subfamily.</text>
</comment>
<proteinExistence type="inferred from homology"/>
<dbReference type="GO" id="GO:0005525">
    <property type="term" value="F:GTP binding"/>
    <property type="evidence" value="ECO:0007669"/>
    <property type="project" value="InterPro"/>
</dbReference>
<reference evidence="2" key="1">
    <citation type="submission" date="2012-03" db="EMBL/GenBank/DDBJ databases">
        <title>Functional metagenomics reveals considerable lignocellulase gene clusters in the gut microbiome of a wood-feeding higher termite.</title>
        <authorList>
            <person name="Liu N."/>
        </authorList>
    </citation>
    <scope>NUCLEOTIDE SEQUENCE</scope>
</reference>
<dbReference type="GO" id="GO:0005737">
    <property type="term" value="C:cytoplasm"/>
    <property type="evidence" value="ECO:0007669"/>
    <property type="project" value="TreeGrafter"/>
</dbReference>
<dbReference type="GO" id="GO:0016301">
    <property type="term" value="F:kinase activity"/>
    <property type="evidence" value="ECO:0007669"/>
    <property type="project" value="UniProtKB-KW"/>
</dbReference>
<dbReference type="SUPFAM" id="SSF52540">
    <property type="entry name" value="P-loop containing nucleoside triphosphate hydrolases"/>
    <property type="match status" value="1"/>
</dbReference>
<dbReference type="NCBIfam" id="TIGR00750">
    <property type="entry name" value="lao"/>
    <property type="match status" value="1"/>
</dbReference>
<evidence type="ECO:0000256" key="1">
    <source>
        <dbReference type="ARBA" id="ARBA00009625"/>
    </source>
</evidence>
<name>A0A806JZX5_9BACT</name>
<dbReference type="Pfam" id="PF03308">
    <property type="entry name" value="MeaB"/>
    <property type="match status" value="1"/>
</dbReference>
<sequence length="338" mass="36986">MNPDIKAVLARRRHKEISAEELFSGILKGDRTALARGITLVESSLPEHQGKAQELIQKCLPHSGASLRIGITGSPGAGKSSFIEEFGIYLIKEHNKKLAVLAIDPTSQRTKGSILGDKTRMNELSANTNAFIRPSPSGSSLGGVAQKTRESILLCEAAGYSIILIETVGVGQSEIAVHGMADFFLLLMLAGAGDELQGIKRGIMEMCDGMAITKCDGENVKKALAARSEYQGALHLFPATPYNWSPRVIATSAVTKEGLPETWNMICEFESIVKENGWFFQNRRQQQKNWMENAIRDSLICNFYNNPAVQKELPLAEKAVIEGKESPFKAADRLLKLI</sequence>
<accession>A0A806JZX5</accession>
<dbReference type="GO" id="GO:0003924">
    <property type="term" value="F:GTPase activity"/>
    <property type="evidence" value="ECO:0007669"/>
    <property type="project" value="InterPro"/>
</dbReference>
<keyword evidence="2" id="KW-0808">Transferase</keyword>
<keyword evidence="2" id="KW-0418">Kinase</keyword>
<dbReference type="Gene3D" id="1.10.287.130">
    <property type="match status" value="1"/>
</dbReference>